<evidence type="ECO:0000313" key="2">
    <source>
        <dbReference type="EMBL" id="THF82602.1"/>
    </source>
</evidence>
<organism evidence="2 3">
    <name type="scientific">Cohnella fermenti</name>
    <dbReference type="NCBI Taxonomy" id="2565925"/>
    <lineage>
        <taxon>Bacteria</taxon>
        <taxon>Bacillati</taxon>
        <taxon>Bacillota</taxon>
        <taxon>Bacilli</taxon>
        <taxon>Bacillales</taxon>
        <taxon>Paenibacillaceae</taxon>
        <taxon>Cohnella</taxon>
    </lineage>
</organism>
<keyword evidence="1" id="KW-0732">Signal</keyword>
<dbReference type="InterPro" id="IPR050490">
    <property type="entry name" value="Bact_solute-bd_prot1"/>
</dbReference>
<dbReference type="Proteomes" id="UP000310636">
    <property type="component" value="Unassembled WGS sequence"/>
</dbReference>
<reference evidence="2 3" key="1">
    <citation type="submission" date="2019-04" db="EMBL/GenBank/DDBJ databases">
        <title>Cohnella sp. nov. isolated from preserved vegetables.</title>
        <authorList>
            <person name="Lin S.-Y."/>
            <person name="Hung M.-H."/>
            <person name="Young C.-C."/>
        </authorList>
    </citation>
    <scope>NUCLEOTIDE SEQUENCE [LARGE SCALE GENOMIC DNA]</scope>
    <source>
        <strain evidence="2 3">CC-MHH1044</strain>
    </source>
</reference>
<evidence type="ECO:0000313" key="3">
    <source>
        <dbReference type="Proteomes" id="UP000310636"/>
    </source>
</evidence>
<name>A0A4S4C4U5_9BACL</name>
<accession>A0A4S4C4U5</accession>
<protein>
    <submittedName>
        <fullName evidence="2">Extracellular solute-binding protein</fullName>
    </submittedName>
</protein>
<dbReference type="SUPFAM" id="SSF53850">
    <property type="entry name" value="Periplasmic binding protein-like II"/>
    <property type="match status" value="1"/>
</dbReference>
<dbReference type="PANTHER" id="PTHR43649">
    <property type="entry name" value="ARABINOSE-BINDING PROTEIN-RELATED"/>
    <property type="match status" value="1"/>
</dbReference>
<feature type="chain" id="PRO_5039147893" evidence="1">
    <location>
        <begin position="20"/>
        <end position="410"/>
    </location>
</feature>
<sequence length="410" mass="46109">MKKLLIMLFGVVISLSLCLTGCRDNQTLPPYHTEHQNIRIGYTSEHNFNQRFGNLIQQQFPDYRTEVIPLMEAIKSRTPIEDWLKSNSVDLIYVNSSQFQSLIDDNLLSDLGNPLSKDPSIEESIIPQVFELTKLFGQGKVFGLPSNFYSQAIIYNQDQYDQASSPYPGDGMSWDEFLTTIPKEGGLSVHATSPFHFLTMIGQSSNLKMIDSATGEVTIDTPAWNRIWKMTIDAVKNGSLHLDAANDNPFIQGNRSAALISYEEFKIFEQAMPDFRWSMTTIPSASASNETNSSIVADGFWVIPFDSPHPQEAWNILTFLLSDKVARWGYRSAYGFSTLSRLFSQDSTYSEIISAFYRMRPRLASASSWPDSLPEIVNKYFEEIVSDSTTLEAGLKSIQSQAEALNDSSP</sequence>
<dbReference type="OrthoDB" id="2569018at2"/>
<keyword evidence="3" id="KW-1185">Reference proteome</keyword>
<feature type="signal peptide" evidence="1">
    <location>
        <begin position="1"/>
        <end position="19"/>
    </location>
</feature>
<proteinExistence type="predicted"/>
<comment type="caution">
    <text evidence="2">The sequence shown here is derived from an EMBL/GenBank/DDBJ whole genome shotgun (WGS) entry which is preliminary data.</text>
</comment>
<dbReference type="RefSeq" id="WP_136368862.1">
    <property type="nucleotide sequence ID" value="NZ_SSOB01000006.1"/>
</dbReference>
<dbReference type="Gene3D" id="3.40.190.10">
    <property type="entry name" value="Periplasmic binding protein-like II"/>
    <property type="match status" value="1"/>
</dbReference>
<dbReference type="Pfam" id="PF13416">
    <property type="entry name" value="SBP_bac_8"/>
    <property type="match status" value="1"/>
</dbReference>
<evidence type="ECO:0000256" key="1">
    <source>
        <dbReference type="SAM" id="SignalP"/>
    </source>
</evidence>
<dbReference type="AlphaFoldDB" id="A0A4S4C4U5"/>
<gene>
    <name evidence="2" type="ORF">E6C55_05870</name>
</gene>
<dbReference type="PANTHER" id="PTHR43649:SF12">
    <property type="entry name" value="DIACETYLCHITOBIOSE BINDING PROTEIN DASA"/>
    <property type="match status" value="1"/>
</dbReference>
<dbReference type="InterPro" id="IPR006059">
    <property type="entry name" value="SBP"/>
</dbReference>
<dbReference type="EMBL" id="SSOB01000006">
    <property type="protein sequence ID" value="THF82602.1"/>
    <property type="molecule type" value="Genomic_DNA"/>
</dbReference>